<dbReference type="AlphaFoldDB" id="A0AA39JB90"/>
<dbReference type="InterPro" id="IPR011990">
    <property type="entry name" value="TPR-like_helical_dom_sf"/>
</dbReference>
<dbReference type="InterPro" id="IPR000571">
    <property type="entry name" value="Znf_CCCH"/>
</dbReference>
<feature type="repeat" description="TPR" evidence="2">
    <location>
        <begin position="287"/>
        <end position="320"/>
    </location>
</feature>
<dbReference type="PANTHER" id="PTHR46423">
    <property type="entry name" value="RNA POLYMERASE II-ASSOCIATED PROTEIN 3"/>
    <property type="match status" value="1"/>
</dbReference>
<dbReference type="SUPFAM" id="SSF48452">
    <property type="entry name" value="TPR-like"/>
    <property type="match status" value="1"/>
</dbReference>
<dbReference type="PROSITE" id="PS50103">
    <property type="entry name" value="ZF_C3H1"/>
    <property type="match status" value="2"/>
</dbReference>
<accession>A0AA39JB90</accession>
<evidence type="ECO:0000256" key="3">
    <source>
        <dbReference type="PROSITE-ProRule" id="PRU00723"/>
    </source>
</evidence>
<name>A0AA39JB90_9AGAR</name>
<feature type="region of interest" description="Disordered" evidence="4">
    <location>
        <begin position="379"/>
        <end position="435"/>
    </location>
</feature>
<dbReference type="Proteomes" id="UP001175226">
    <property type="component" value="Unassembled WGS sequence"/>
</dbReference>
<feature type="domain" description="C3H1-type" evidence="5">
    <location>
        <begin position="432"/>
        <end position="459"/>
    </location>
</feature>
<dbReference type="InterPro" id="IPR019734">
    <property type="entry name" value="TPR_rpt"/>
</dbReference>
<feature type="zinc finger region" description="C3H1-type" evidence="3">
    <location>
        <begin position="466"/>
        <end position="493"/>
    </location>
</feature>
<dbReference type="Gene3D" id="1.25.40.10">
    <property type="entry name" value="Tetratricopeptide repeat domain"/>
    <property type="match status" value="1"/>
</dbReference>
<dbReference type="Gene3D" id="3.30.1370.210">
    <property type="match status" value="1"/>
</dbReference>
<organism evidence="6 7">
    <name type="scientific">Armillaria borealis</name>
    <dbReference type="NCBI Taxonomy" id="47425"/>
    <lineage>
        <taxon>Eukaryota</taxon>
        <taxon>Fungi</taxon>
        <taxon>Dikarya</taxon>
        <taxon>Basidiomycota</taxon>
        <taxon>Agaricomycotina</taxon>
        <taxon>Agaricomycetes</taxon>
        <taxon>Agaricomycetidae</taxon>
        <taxon>Agaricales</taxon>
        <taxon>Marasmiineae</taxon>
        <taxon>Physalacriaceae</taxon>
        <taxon>Armillaria</taxon>
    </lineage>
</organism>
<evidence type="ECO:0000256" key="1">
    <source>
        <dbReference type="ARBA" id="ARBA00022803"/>
    </source>
</evidence>
<evidence type="ECO:0000256" key="2">
    <source>
        <dbReference type="PROSITE-ProRule" id="PRU00339"/>
    </source>
</evidence>
<keyword evidence="1 2" id="KW-0802">TPR repeat</keyword>
<proteinExistence type="predicted"/>
<dbReference type="SMART" id="SM00028">
    <property type="entry name" value="TPR"/>
    <property type="match status" value="2"/>
</dbReference>
<dbReference type="EMBL" id="JAUEPT010000039">
    <property type="protein sequence ID" value="KAK0439139.1"/>
    <property type="molecule type" value="Genomic_DNA"/>
</dbReference>
<feature type="zinc finger region" description="C3H1-type" evidence="3">
    <location>
        <begin position="432"/>
        <end position="459"/>
    </location>
</feature>
<evidence type="ECO:0000256" key="4">
    <source>
        <dbReference type="SAM" id="MobiDB-lite"/>
    </source>
</evidence>
<dbReference type="PANTHER" id="PTHR46423:SF1">
    <property type="entry name" value="RNA POLYMERASE II-ASSOCIATED PROTEIN 3"/>
    <property type="match status" value="1"/>
</dbReference>
<keyword evidence="3" id="KW-0862">Zinc</keyword>
<evidence type="ECO:0000313" key="6">
    <source>
        <dbReference type="EMBL" id="KAK0439139.1"/>
    </source>
</evidence>
<feature type="region of interest" description="Disordered" evidence="4">
    <location>
        <begin position="239"/>
        <end position="269"/>
    </location>
</feature>
<feature type="domain" description="C3H1-type" evidence="5">
    <location>
        <begin position="466"/>
        <end position="493"/>
    </location>
</feature>
<comment type="caution">
    <text evidence="6">The sequence shown here is derived from an EMBL/GenBank/DDBJ whole genome shotgun (WGS) entry which is preliminary data.</text>
</comment>
<reference evidence="6" key="1">
    <citation type="submission" date="2023-06" db="EMBL/GenBank/DDBJ databases">
        <authorList>
            <consortium name="Lawrence Berkeley National Laboratory"/>
            <person name="Ahrendt S."/>
            <person name="Sahu N."/>
            <person name="Indic B."/>
            <person name="Wong-Bajracharya J."/>
            <person name="Merenyi Z."/>
            <person name="Ke H.-M."/>
            <person name="Monk M."/>
            <person name="Kocsube S."/>
            <person name="Drula E."/>
            <person name="Lipzen A."/>
            <person name="Balint B."/>
            <person name="Henrissat B."/>
            <person name="Andreopoulos B."/>
            <person name="Martin F.M."/>
            <person name="Harder C.B."/>
            <person name="Rigling D."/>
            <person name="Ford K.L."/>
            <person name="Foster G.D."/>
            <person name="Pangilinan J."/>
            <person name="Papanicolaou A."/>
            <person name="Barry K."/>
            <person name="LaButti K."/>
            <person name="Viragh M."/>
            <person name="Koriabine M."/>
            <person name="Yan M."/>
            <person name="Riley R."/>
            <person name="Champramary S."/>
            <person name="Plett K.L."/>
            <person name="Tsai I.J."/>
            <person name="Slot J."/>
            <person name="Sipos G."/>
            <person name="Plett J."/>
            <person name="Nagy L.G."/>
            <person name="Grigoriev I.V."/>
        </authorList>
    </citation>
    <scope>NUCLEOTIDE SEQUENCE</scope>
    <source>
        <strain evidence="6">FPL87.14</strain>
    </source>
</reference>
<evidence type="ECO:0000259" key="5">
    <source>
        <dbReference type="PROSITE" id="PS50103"/>
    </source>
</evidence>
<feature type="compositionally biased region" description="Acidic residues" evidence="4">
    <location>
        <begin position="389"/>
        <end position="408"/>
    </location>
</feature>
<feature type="compositionally biased region" description="Basic and acidic residues" evidence="4">
    <location>
        <begin position="416"/>
        <end position="434"/>
    </location>
</feature>
<dbReference type="GO" id="GO:0008270">
    <property type="term" value="F:zinc ion binding"/>
    <property type="evidence" value="ECO:0007669"/>
    <property type="project" value="UniProtKB-KW"/>
</dbReference>
<protein>
    <recommendedName>
        <fullName evidence="5">C3H1-type domain-containing protein</fullName>
    </recommendedName>
</protein>
<gene>
    <name evidence="6" type="ORF">EV421DRAFT_1713683</name>
</gene>
<dbReference type="PROSITE" id="PS50005">
    <property type="entry name" value="TPR"/>
    <property type="match status" value="1"/>
</dbReference>
<keyword evidence="3" id="KW-0479">Metal-binding</keyword>
<evidence type="ECO:0000313" key="7">
    <source>
        <dbReference type="Proteomes" id="UP001175226"/>
    </source>
</evidence>
<sequence length="528" mass="58984">MTTSPPSVLMLALAQERFLYSGYAQLMESMKSCATVTQVETKGEFAREMKLSPPTVVIAIDAGISEPENSVVLQRLLQYTREGGTTICCCNFSGAIHNARVKTFFATWGLPWDLGSYFRTTVHLNQTATGMVLEGLLESYSLKSMTLLNVARRHRIYAPSPTSCVESNVFGPNEIPIDLNECPCAYGPVGRGWLGYVGDVNNEDGSTRVIMAMTRCLPQSTVVPDRSNRSYSFFISSEGQPTKVQGAEDPNQPTMNHKRHPPRPREDEVEARAAKRAESSKQKLEQANLLKEKGNTCFREGKYQAAIEYYYKAISIYGPRPAYYANIAAACLKLGLYLQAEEACDETLEYDPNSIKLRYRRGVARRSMFAFKSAIEGSDQRRATGAPDLNEEDDPQYLSDDDSDDCSDFDPPLDYPPRHIQTDSDSSDFEHEGNGESCRAYNNEGCSQGSKCALKHSPEEDTTRDQIGRNVCNLWLINMCTSGSACAYAHSKEYLPESGWWNERGMAESLDLIQSYMNMTPEELRDSE</sequence>
<keyword evidence="7" id="KW-1185">Reference proteome</keyword>
<dbReference type="GO" id="GO:0101031">
    <property type="term" value="C:protein folding chaperone complex"/>
    <property type="evidence" value="ECO:0007669"/>
    <property type="project" value="TreeGrafter"/>
</dbReference>
<dbReference type="InterPro" id="IPR051966">
    <property type="entry name" value="RPAP3"/>
</dbReference>
<keyword evidence="3" id="KW-0863">Zinc-finger</keyword>